<dbReference type="EC" id="2.7.7.6" evidence="2"/>
<dbReference type="EMBL" id="CAFBMK010000235">
    <property type="protein sequence ID" value="CAB4940076.1"/>
    <property type="molecule type" value="Genomic_DNA"/>
</dbReference>
<evidence type="ECO:0000256" key="2">
    <source>
        <dbReference type="ARBA" id="ARBA00012418"/>
    </source>
</evidence>
<dbReference type="GO" id="GO:0003899">
    <property type="term" value="F:DNA-directed RNA polymerase activity"/>
    <property type="evidence" value="ECO:0007669"/>
    <property type="project" value="UniProtKB-EC"/>
</dbReference>
<organism evidence="8">
    <name type="scientific">freshwater metagenome</name>
    <dbReference type="NCBI Taxonomy" id="449393"/>
    <lineage>
        <taxon>unclassified sequences</taxon>
        <taxon>metagenomes</taxon>
        <taxon>ecological metagenomes</taxon>
    </lineage>
</organism>
<name>A0A6J7JAB3_9ZZZZ</name>
<protein>
    <recommendedName>
        <fullName evidence="2">DNA-directed RNA polymerase</fullName>
        <ecNumber evidence="2">2.7.7.6</ecNumber>
    </recommendedName>
</protein>
<dbReference type="AlphaFoldDB" id="A0A6J7JAB3"/>
<dbReference type="GO" id="GO:0000428">
    <property type="term" value="C:DNA-directed RNA polymerase complex"/>
    <property type="evidence" value="ECO:0007669"/>
    <property type="project" value="UniProtKB-KW"/>
</dbReference>
<reference evidence="8" key="1">
    <citation type="submission" date="2020-05" db="EMBL/GenBank/DDBJ databases">
        <authorList>
            <person name="Chiriac C."/>
            <person name="Salcher M."/>
            <person name="Ghai R."/>
            <person name="Kavagutti S V."/>
        </authorList>
    </citation>
    <scope>NUCLEOTIDE SEQUENCE</scope>
</reference>
<dbReference type="HAMAP" id="MF_00366">
    <property type="entry name" value="RNApol_bact_RpoZ"/>
    <property type="match status" value="1"/>
</dbReference>
<evidence type="ECO:0000256" key="1">
    <source>
        <dbReference type="ARBA" id="ARBA00006711"/>
    </source>
</evidence>
<dbReference type="GO" id="GO:0003677">
    <property type="term" value="F:DNA binding"/>
    <property type="evidence" value="ECO:0007669"/>
    <property type="project" value="InterPro"/>
</dbReference>
<accession>A0A6J7JAB3</accession>
<keyword evidence="3" id="KW-0240">DNA-directed RNA polymerase</keyword>
<keyword evidence="6" id="KW-0804">Transcription</keyword>
<comment type="similarity">
    <text evidence="1">Belongs to the RNA polymerase subunit omega family.</text>
</comment>
<proteinExistence type="inferred from homology"/>
<dbReference type="GO" id="GO:0006351">
    <property type="term" value="P:DNA-templated transcription"/>
    <property type="evidence" value="ECO:0007669"/>
    <property type="project" value="InterPro"/>
</dbReference>
<keyword evidence="5" id="KW-0548">Nucleotidyltransferase</keyword>
<evidence type="ECO:0000256" key="4">
    <source>
        <dbReference type="ARBA" id="ARBA00022679"/>
    </source>
</evidence>
<dbReference type="InterPro" id="IPR036161">
    <property type="entry name" value="RPB6/omega-like_sf"/>
</dbReference>
<dbReference type="SUPFAM" id="SSF63562">
    <property type="entry name" value="RPB6/omega subunit-like"/>
    <property type="match status" value="1"/>
</dbReference>
<evidence type="ECO:0000256" key="6">
    <source>
        <dbReference type="ARBA" id="ARBA00023163"/>
    </source>
</evidence>
<keyword evidence="4" id="KW-0808">Transferase</keyword>
<dbReference type="PANTHER" id="PTHR34476">
    <property type="entry name" value="DNA-DIRECTED RNA POLYMERASE SUBUNIT OMEGA"/>
    <property type="match status" value="1"/>
</dbReference>
<dbReference type="SMART" id="SM01409">
    <property type="entry name" value="RNA_pol_Rpb6"/>
    <property type="match status" value="1"/>
</dbReference>
<dbReference type="NCBIfam" id="TIGR00690">
    <property type="entry name" value="rpoZ"/>
    <property type="match status" value="1"/>
</dbReference>
<evidence type="ECO:0000313" key="8">
    <source>
        <dbReference type="EMBL" id="CAB4940076.1"/>
    </source>
</evidence>
<dbReference type="InterPro" id="IPR003716">
    <property type="entry name" value="DNA-dir_RNA_pol_omega"/>
</dbReference>
<comment type="catalytic activity">
    <reaction evidence="7">
        <text>RNA(n) + a ribonucleoside 5'-triphosphate = RNA(n+1) + diphosphate</text>
        <dbReference type="Rhea" id="RHEA:21248"/>
        <dbReference type="Rhea" id="RHEA-COMP:14527"/>
        <dbReference type="Rhea" id="RHEA-COMP:17342"/>
        <dbReference type="ChEBI" id="CHEBI:33019"/>
        <dbReference type="ChEBI" id="CHEBI:61557"/>
        <dbReference type="ChEBI" id="CHEBI:140395"/>
        <dbReference type="EC" id="2.7.7.6"/>
    </reaction>
</comment>
<evidence type="ECO:0000256" key="5">
    <source>
        <dbReference type="ARBA" id="ARBA00022695"/>
    </source>
</evidence>
<evidence type="ECO:0000256" key="3">
    <source>
        <dbReference type="ARBA" id="ARBA00022478"/>
    </source>
</evidence>
<gene>
    <name evidence="8" type="ORF">UFOPK3564_02893</name>
</gene>
<dbReference type="InterPro" id="IPR006110">
    <property type="entry name" value="Pol_omega/Rpo6/RPB6"/>
</dbReference>
<dbReference type="Pfam" id="PF01192">
    <property type="entry name" value="RNA_pol_Rpb6"/>
    <property type="match status" value="1"/>
</dbReference>
<sequence>MWVVYTRSVISPRMDQLLNNVDSNYASVLVAAKRARQINAYYHNLGEGAFDEFPPPMVETASKNYLTIALEEVAAGKITYRYR</sequence>
<evidence type="ECO:0000256" key="7">
    <source>
        <dbReference type="ARBA" id="ARBA00048552"/>
    </source>
</evidence>
<dbReference type="Gene3D" id="3.90.940.10">
    <property type="match status" value="1"/>
</dbReference>
<dbReference type="PANTHER" id="PTHR34476:SF1">
    <property type="entry name" value="DNA-DIRECTED RNA POLYMERASE SUBUNIT OMEGA"/>
    <property type="match status" value="1"/>
</dbReference>